<feature type="compositionally biased region" description="Low complexity" evidence="1">
    <location>
        <begin position="828"/>
        <end position="839"/>
    </location>
</feature>
<feature type="compositionally biased region" description="Acidic residues" evidence="1">
    <location>
        <begin position="576"/>
        <end position="611"/>
    </location>
</feature>
<feature type="region of interest" description="Disordered" evidence="1">
    <location>
        <begin position="240"/>
        <end position="317"/>
    </location>
</feature>
<name>A0AAJ0MVH2_9PEZI</name>
<sequence length="1865" mass="204155">MASADAIHGAAVTALESRTVTPIAQLDPELSDQNSRSVRGEVTITWPYNRVTHTLAFLLAEPDVRLRRSKGQVRVQLHGPSAKAVSECGLGACDEVLLSLDGVEWAKDESPGRILGARVDWQLQFNRRLVLQVKLNGSDEPKHINVDSRQTELPNELPEPSAIQQLEQTVIEPEPAVFDKLSAIRQVPDIALNEYPSPAFIKRARISYGSLFDDGLDIFEEDGGIKGKGRKRSRFARKSNTWRYSSKSPTPEPEIMPEEDPVSQPQSPDGDAMEEDTVTEEAPAPKPKMTDGASQTVESEMTPNLPAASGPASAEKVEAVPRPAIWEKVDMGNQETSTDTALQETEAAQAASHILGMAHGAPSQPYTYQHTDSQAHPAADSLVGSSKPMVPGLSMFGTPASVPVESEYGIASQVRFGFSHTPQIPQSGVPEPQMHAAPEPGPYPDSYLDHSVPAKYEGMESYMNIAQSNPELQHGQDYNLVPVPTGTESFERGQWEMATQAPHYNPIEGGHFGADALNEGTPAIIEDHSLHADPTRPDQVPKGFSSYGPGTEDPVGFEESESRAESEQDTERSEIEELVEDVVLDEADEDDVGVDDEVEHDEFGEELEEGDYDQREYNKPESDDEGISQDEEEAELEAAERYGEDDVYDDDDDEMDDYAEDWERERTPYDEDEDEDEDEDAYESEDPDLSQRLPRRAPAAAAPADPVVISLLSDSEDEDKASPPPQPAPPVSRRTMARQLSIRHSSPPVRAPTSTEGTSLQQREKSLSAEKEEPTVKQPVAKEEPTENSSESWVGHLDKSFSADQMDHDLQPKEDTKPLGFAMEIVHAEPAASADAGAAPTSEVAHAKDESSEVGSPVQNTEPLKTIDTPWTKQAEKHESDLKPREEASPKTAGDQLKEQQEDPKSESEVNDETFEGFSSDTQIVERPEEDAESAEDEMLDEDEEDNSEIAEEDEGDENEEQDAGEQVVDLLDTTSEEEDEEEEAEEGHEEEDDDFEPVESESEEEVLEEIHEENKAAVDEEGFEKVENDDEKEIVLEVEEEKKIKVEQEVEEKDEGVKAGEDEIVDEKAVATEATGIVVAKETDTDVSEVKDTKPDVQEVKIEKGGVKEISETADELKKEEPQADQGETQGPAKSLNALEETVQETISIHEERAEINNVGTISEAEPKASFTATAPADEREKTPDRVEEVDEMEAIQHQLFEDMVRASREASMMEVSDAEHVSLMSQDTPRPIQLDSDEEMGDGDDEDVEMADAATPRPETHTEEDQVSQAVEVEMTSETIEVDSDSMSVSHEESVEVVVIKAPHVQDFTMEDAEMVVEVEEETQITVEKEVTVTEAPAVAQASPSATVDVTNHAHEQAVLPSSPLIQPFASQVAEDQVMLVGSSSPAREAVTEKPPPTPDQSGLLGQEVTESSQPEEAQVAADTATEECMDVITQVEVVEETETATTKPQVATTEEGVETQDEVSLIVVEEISEEQTQDLDKNQADEAATDTQPLSVSYHGFDEADESKQATPTKKQAPSITEPAEEETAVPKEKPSQTTVTSDQSQSIDGKDADLSDNLARQAVKASAKRGRKQQSALEPLRTSARITRARSGSVAKSVTTEENDDASKAAALASPSRRSFASSFNSSAVASEDNATPQPSNSHHPEDSDDNTVATSEPLPNDPSLLKLSLSRLLRTQPQFANCLPLKSIRNHLGKNVDILAIVSSTPTNPTRARGGPREYMMSFNVTDPSTAPTHVVEVQMYRAHKESLPIVKPGDAILLKQVEIRSMTAGKGFGLRTGEGSAWAVFEATPEEDKEEEGEKDGDDATAATTPRPPQIKGPAVEDWEDFGGYMVMLKKWYRLLLKDEAAKGKLEKAVKKFEK</sequence>
<dbReference type="GO" id="GO:0000781">
    <property type="term" value="C:chromosome, telomeric region"/>
    <property type="evidence" value="ECO:0007669"/>
    <property type="project" value="InterPro"/>
</dbReference>
<feature type="compositionally biased region" description="Basic and acidic residues" evidence="1">
    <location>
        <begin position="874"/>
        <end position="889"/>
    </location>
</feature>
<dbReference type="EMBL" id="JAULSX010000001">
    <property type="protein sequence ID" value="KAK3499282.1"/>
    <property type="molecule type" value="Genomic_DNA"/>
</dbReference>
<organism evidence="3 4">
    <name type="scientific">Neurospora hispaniola</name>
    <dbReference type="NCBI Taxonomy" id="588809"/>
    <lineage>
        <taxon>Eukaryota</taxon>
        <taxon>Fungi</taxon>
        <taxon>Dikarya</taxon>
        <taxon>Ascomycota</taxon>
        <taxon>Pezizomycotina</taxon>
        <taxon>Sordariomycetes</taxon>
        <taxon>Sordariomycetidae</taxon>
        <taxon>Sordariales</taxon>
        <taxon>Sordariaceae</taxon>
        <taxon>Neurospora</taxon>
    </lineage>
</organism>
<protein>
    <recommendedName>
        <fullName evidence="2">Telomeric single stranded DNA binding POT1/Cdc13 domain-containing protein</fullName>
    </recommendedName>
</protein>
<feature type="region of interest" description="Disordered" evidence="1">
    <location>
        <begin position="1384"/>
        <end position="1426"/>
    </location>
</feature>
<feature type="compositionally biased region" description="Acidic residues" evidence="1">
    <location>
        <begin position="1794"/>
        <end position="1809"/>
    </location>
</feature>
<dbReference type="InterPro" id="IPR012340">
    <property type="entry name" value="NA-bd_OB-fold"/>
</dbReference>
<feature type="compositionally biased region" description="Basic and acidic residues" evidence="1">
    <location>
        <begin position="1103"/>
        <end position="1123"/>
    </location>
</feature>
<keyword evidence="4" id="KW-1185">Reference proteome</keyword>
<dbReference type="Gene3D" id="2.40.50.140">
    <property type="entry name" value="Nucleic acid-binding proteins"/>
    <property type="match status" value="1"/>
</dbReference>
<feature type="compositionally biased region" description="Polar residues" evidence="1">
    <location>
        <begin position="240"/>
        <end position="249"/>
    </location>
</feature>
<feature type="region of interest" description="Disordered" evidence="1">
    <location>
        <begin position="1158"/>
        <end position="1190"/>
    </location>
</feature>
<feature type="compositionally biased region" description="Acidic residues" evidence="1">
    <location>
        <begin position="645"/>
        <end position="660"/>
    </location>
</feature>
<feature type="compositionally biased region" description="Polar residues" evidence="1">
    <location>
        <begin position="853"/>
        <end position="863"/>
    </location>
</feature>
<feature type="compositionally biased region" description="Low complexity" evidence="1">
    <location>
        <begin position="1612"/>
        <end position="1635"/>
    </location>
</feature>
<accession>A0AAJ0MVH2</accession>
<feature type="compositionally biased region" description="Acidic residues" evidence="1">
    <location>
        <begin position="622"/>
        <end position="637"/>
    </location>
</feature>
<dbReference type="Proteomes" id="UP001285908">
    <property type="component" value="Unassembled WGS sequence"/>
</dbReference>
<dbReference type="Pfam" id="PF02765">
    <property type="entry name" value="POT1"/>
    <property type="match status" value="1"/>
</dbReference>
<feature type="compositionally biased region" description="Acidic residues" evidence="1">
    <location>
        <begin position="928"/>
        <end position="964"/>
    </location>
</feature>
<feature type="region of interest" description="Disordered" evidence="1">
    <location>
        <begin position="529"/>
        <end position="1033"/>
    </location>
</feature>
<comment type="caution">
    <text evidence="3">The sequence shown here is derived from an EMBL/GenBank/DDBJ whole genome shotgun (WGS) entry which is preliminary data.</text>
</comment>
<feature type="region of interest" description="Disordered" evidence="1">
    <location>
        <begin position="1103"/>
        <end position="1138"/>
    </location>
</feature>
<evidence type="ECO:0000313" key="3">
    <source>
        <dbReference type="EMBL" id="KAK3499282.1"/>
    </source>
</evidence>
<feature type="compositionally biased region" description="Basic and acidic residues" evidence="1">
    <location>
        <begin position="1178"/>
        <end position="1188"/>
    </location>
</feature>
<feature type="compositionally biased region" description="Basic and acidic residues" evidence="1">
    <location>
        <begin position="560"/>
        <end position="575"/>
    </location>
</feature>
<feature type="region of interest" description="Disordered" evidence="1">
    <location>
        <begin position="1212"/>
        <end position="1270"/>
    </location>
</feature>
<dbReference type="GO" id="GO:0003677">
    <property type="term" value="F:DNA binding"/>
    <property type="evidence" value="ECO:0007669"/>
    <property type="project" value="InterPro"/>
</dbReference>
<dbReference type="GeneID" id="87869923"/>
<feature type="compositionally biased region" description="Polar residues" evidence="1">
    <location>
        <begin position="292"/>
        <end position="302"/>
    </location>
</feature>
<proteinExistence type="predicted"/>
<dbReference type="SMART" id="SM00976">
    <property type="entry name" value="Telo_bind"/>
    <property type="match status" value="1"/>
</dbReference>
<feature type="compositionally biased region" description="Polar residues" evidence="1">
    <location>
        <begin position="1512"/>
        <end position="1522"/>
    </location>
</feature>
<dbReference type="InterPro" id="IPR011564">
    <property type="entry name" value="Telomer_end-bd_POT1/Cdc13"/>
</dbReference>
<feature type="compositionally biased region" description="Low complexity" evidence="1">
    <location>
        <begin position="1539"/>
        <end position="1550"/>
    </location>
</feature>
<dbReference type="CDD" id="cd04497">
    <property type="entry name" value="hPOT1_OB1_like"/>
    <property type="match status" value="1"/>
</dbReference>
<feature type="compositionally biased region" description="Polar residues" evidence="1">
    <location>
        <begin position="1637"/>
        <end position="1646"/>
    </location>
</feature>
<feature type="compositionally biased region" description="Acidic residues" evidence="1">
    <location>
        <begin position="975"/>
        <end position="1008"/>
    </location>
</feature>
<gene>
    <name evidence="3" type="ORF">B0T23DRAFT_13746</name>
</gene>
<feature type="compositionally biased region" description="Basic and acidic residues" evidence="1">
    <location>
        <begin position="896"/>
        <end position="908"/>
    </location>
</feature>
<feature type="compositionally biased region" description="Polar residues" evidence="1">
    <location>
        <begin position="752"/>
        <end position="761"/>
    </location>
</feature>
<reference evidence="3 4" key="1">
    <citation type="journal article" date="2023" name="Mol. Phylogenet. Evol.">
        <title>Genome-scale phylogeny and comparative genomics of the fungal order Sordariales.</title>
        <authorList>
            <person name="Hensen N."/>
            <person name="Bonometti L."/>
            <person name="Westerberg I."/>
            <person name="Brannstrom I.O."/>
            <person name="Guillou S."/>
            <person name="Cros-Aarteil S."/>
            <person name="Calhoun S."/>
            <person name="Haridas S."/>
            <person name="Kuo A."/>
            <person name="Mondo S."/>
            <person name="Pangilinan J."/>
            <person name="Riley R."/>
            <person name="LaButti K."/>
            <person name="Andreopoulos B."/>
            <person name="Lipzen A."/>
            <person name="Chen C."/>
            <person name="Yan M."/>
            <person name="Daum C."/>
            <person name="Ng V."/>
            <person name="Clum A."/>
            <person name="Steindorff A."/>
            <person name="Ohm R.A."/>
            <person name="Martin F."/>
            <person name="Silar P."/>
            <person name="Natvig D.O."/>
            <person name="Lalanne C."/>
            <person name="Gautier V."/>
            <person name="Ament-Velasquez S.L."/>
            <person name="Kruys A."/>
            <person name="Hutchinson M.I."/>
            <person name="Powell A.J."/>
            <person name="Barry K."/>
            <person name="Miller A.N."/>
            <person name="Grigoriev I.V."/>
            <person name="Debuchy R."/>
            <person name="Gladieux P."/>
            <person name="Hiltunen Thoren M."/>
            <person name="Johannesson H."/>
        </authorList>
    </citation>
    <scope>NUCLEOTIDE SEQUENCE [LARGE SCALE GENOMIC DNA]</scope>
    <source>
        <strain evidence="3 4">FGSC 10403</strain>
    </source>
</reference>
<dbReference type="SUPFAM" id="SSF50249">
    <property type="entry name" value="Nucleic acid-binding proteins"/>
    <property type="match status" value="1"/>
</dbReference>
<feature type="domain" description="Telomeric single stranded DNA binding POT1/Cdc13" evidence="2">
    <location>
        <begin position="1687"/>
        <end position="1822"/>
    </location>
</feature>
<feature type="compositionally biased region" description="Acidic residues" evidence="1">
    <location>
        <begin position="670"/>
        <end position="688"/>
    </location>
</feature>
<feature type="compositionally biased region" description="Acidic residues" evidence="1">
    <location>
        <begin position="1237"/>
        <end position="1252"/>
    </location>
</feature>
<feature type="compositionally biased region" description="Basic and acidic residues" evidence="1">
    <location>
        <begin position="612"/>
        <end position="621"/>
    </location>
</feature>
<dbReference type="RefSeq" id="XP_062696915.1">
    <property type="nucleotide sequence ID" value="XM_062832301.1"/>
</dbReference>
<dbReference type="GO" id="GO:0000723">
    <property type="term" value="P:telomere maintenance"/>
    <property type="evidence" value="ECO:0007669"/>
    <property type="project" value="InterPro"/>
</dbReference>
<feature type="compositionally biased region" description="Basic and acidic residues" evidence="1">
    <location>
        <begin position="762"/>
        <end position="785"/>
    </location>
</feature>
<evidence type="ECO:0000313" key="4">
    <source>
        <dbReference type="Proteomes" id="UP001285908"/>
    </source>
</evidence>
<evidence type="ECO:0000259" key="2">
    <source>
        <dbReference type="SMART" id="SM00976"/>
    </source>
</evidence>
<feature type="region of interest" description="Disordered" evidence="1">
    <location>
        <begin position="1793"/>
        <end position="1825"/>
    </location>
</feature>
<feature type="region of interest" description="Disordered" evidence="1">
    <location>
        <begin position="1442"/>
        <end position="1666"/>
    </location>
</feature>
<feature type="compositionally biased region" description="Basic and acidic residues" evidence="1">
    <location>
        <begin position="1009"/>
        <end position="1027"/>
    </location>
</feature>
<evidence type="ECO:0000256" key="1">
    <source>
        <dbReference type="SAM" id="MobiDB-lite"/>
    </source>
</evidence>
<feature type="compositionally biased region" description="Basic and acidic residues" evidence="1">
    <location>
        <begin position="796"/>
        <end position="817"/>
    </location>
</feature>